<dbReference type="EMBL" id="JBHSNW010000021">
    <property type="protein sequence ID" value="MFC5819847.1"/>
    <property type="molecule type" value="Genomic_DNA"/>
</dbReference>
<name>A0ABW1C3R3_9ACTN</name>
<reference evidence="2" key="1">
    <citation type="journal article" date="2019" name="Int. J. Syst. Evol. Microbiol.">
        <title>The Global Catalogue of Microorganisms (GCM) 10K type strain sequencing project: providing services to taxonomists for standard genome sequencing and annotation.</title>
        <authorList>
            <consortium name="The Broad Institute Genomics Platform"/>
            <consortium name="The Broad Institute Genome Sequencing Center for Infectious Disease"/>
            <person name="Wu L."/>
            <person name="Ma J."/>
        </authorList>
    </citation>
    <scope>NUCLEOTIDE SEQUENCE [LARGE SCALE GENOMIC DNA]</scope>
    <source>
        <strain evidence="2">CGMCC 4.7106</strain>
    </source>
</reference>
<protein>
    <submittedName>
        <fullName evidence="1">Uncharacterized protein</fullName>
    </submittedName>
</protein>
<evidence type="ECO:0000313" key="1">
    <source>
        <dbReference type="EMBL" id="MFC5819847.1"/>
    </source>
</evidence>
<organism evidence="1 2">
    <name type="scientific">Nonomuraea harbinensis</name>
    <dbReference type="NCBI Taxonomy" id="1286938"/>
    <lineage>
        <taxon>Bacteria</taxon>
        <taxon>Bacillati</taxon>
        <taxon>Actinomycetota</taxon>
        <taxon>Actinomycetes</taxon>
        <taxon>Streptosporangiales</taxon>
        <taxon>Streptosporangiaceae</taxon>
        <taxon>Nonomuraea</taxon>
    </lineage>
</organism>
<accession>A0ABW1C3R3</accession>
<keyword evidence="2" id="KW-1185">Reference proteome</keyword>
<proteinExistence type="predicted"/>
<dbReference type="Proteomes" id="UP001596096">
    <property type="component" value="Unassembled WGS sequence"/>
</dbReference>
<evidence type="ECO:0000313" key="2">
    <source>
        <dbReference type="Proteomes" id="UP001596096"/>
    </source>
</evidence>
<gene>
    <name evidence="1" type="ORF">ACFPUY_32520</name>
</gene>
<comment type="caution">
    <text evidence="1">The sequence shown here is derived from an EMBL/GenBank/DDBJ whole genome shotgun (WGS) entry which is preliminary data.</text>
</comment>
<sequence>MDLAAVAGEVALIAGGAAVEGLAQDVTKSLVERIRERIRSVFGGDPRSVDALEQAMATPENQDAINELARALCWYAERDPRFAEELAEWEPYKASVGTAVQASPGTVVQNGDARRDLFMAAGNMTVDQSKAKSSPDG</sequence>
<dbReference type="RefSeq" id="WP_219545350.1">
    <property type="nucleotide sequence ID" value="NZ_JAHKRN010000015.1"/>
</dbReference>